<accession>A0A323UP35</accession>
<reference evidence="1 2" key="1">
    <citation type="submission" date="2018-06" db="EMBL/GenBank/DDBJ databases">
        <title>Azoarcus communis strain SWub3 genome.</title>
        <authorList>
            <person name="Zorraquino Salvo V."/>
            <person name="Toubiana D."/>
            <person name="Blumwald E."/>
        </authorList>
    </citation>
    <scope>NUCLEOTIDE SEQUENCE [LARGE SCALE GENOMIC DNA]</scope>
    <source>
        <strain evidence="1 2">SWub3</strain>
    </source>
</reference>
<comment type="caution">
    <text evidence="1">The sequence shown here is derived from an EMBL/GenBank/DDBJ whole genome shotgun (WGS) entry which is preliminary data.</text>
</comment>
<sequence length="142" mass="16346">MSEWDFLVEATIDAIRVDSEKKEVRIDVTCMWQDEKRKQIIATGVDDFVVNEMRLSNIIDRVTRFGTSGVAEEESETAKRLFFMMRGREPDSNDLKWPVLIENLDRIRDGTLGLMEIEPVYGATVIVLAQNFQLESIDDQNS</sequence>
<protein>
    <submittedName>
        <fullName evidence="1">Uncharacterized protein</fullName>
    </submittedName>
</protein>
<dbReference type="OrthoDB" id="9132603at2"/>
<evidence type="ECO:0000313" key="1">
    <source>
        <dbReference type="EMBL" id="PZA14254.1"/>
    </source>
</evidence>
<name>A0A323UP35_9RHOO</name>
<evidence type="ECO:0000313" key="2">
    <source>
        <dbReference type="Proteomes" id="UP000248259"/>
    </source>
</evidence>
<organism evidence="1 2">
    <name type="scientific">Parazoarcus communis SWub3 = DSM 12120</name>
    <dbReference type="NCBI Taxonomy" id="1121029"/>
    <lineage>
        <taxon>Bacteria</taxon>
        <taxon>Pseudomonadati</taxon>
        <taxon>Pseudomonadota</taxon>
        <taxon>Betaproteobacteria</taxon>
        <taxon>Rhodocyclales</taxon>
        <taxon>Zoogloeaceae</taxon>
        <taxon>Parazoarcus</taxon>
    </lineage>
</organism>
<dbReference type="EMBL" id="QKOE01000054">
    <property type="protein sequence ID" value="PZA14254.1"/>
    <property type="molecule type" value="Genomic_DNA"/>
</dbReference>
<gene>
    <name evidence="1" type="ORF">DNK49_22860</name>
</gene>
<dbReference type="RefSeq" id="WP_110530368.1">
    <property type="nucleotide sequence ID" value="NZ_QKOE01000054.1"/>
</dbReference>
<dbReference type="Proteomes" id="UP000248259">
    <property type="component" value="Unassembled WGS sequence"/>
</dbReference>
<proteinExistence type="predicted"/>
<dbReference type="AlphaFoldDB" id="A0A323UP35"/>
<keyword evidence="2" id="KW-1185">Reference proteome</keyword>